<evidence type="ECO:0008006" key="6">
    <source>
        <dbReference type="Google" id="ProtNLM"/>
    </source>
</evidence>
<keyword evidence="2" id="KW-0812">Transmembrane</keyword>
<feature type="transmembrane region" description="Helical" evidence="2">
    <location>
        <begin position="239"/>
        <end position="262"/>
    </location>
</feature>
<name>A0AA39PDT6_9AGAR</name>
<protein>
    <recommendedName>
        <fullName evidence="6">Dystroglycan-type cadherin-like domain-containing protein</fullName>
    </recommendedName>
</protein>
<comment type="caution">
    <text evidence="4">The sequence shown here is derived from an EMBL/GenBank/DDBJ whole genome shotgun (WGS) entry which is preliminary data.</text>
</comment>
<feature type="region of interest" description="Disordered" evidence="1">
    <location>
        <begin position="472"/>
        <end position="518"/>
    </location>
</feature>
<keyword evidence="3" id="KW-0732">Signal</keyword>
<proteinExistence type="predicted"/>
<evidence type="ECO:0000256" key="3">
    <source>
        <dbReference type="SAM" id="SignalP"/>
    </source>
</evidence>
<keyword evidence="5" id="KW-1185">Reference proteome</keyword>
<feature type="region of interest" description="Disordered" evidence="1">
    <location>
        <begin position="394"/>
        <end position="459"/>
    </location>
</feature>
<keyword evidence="2" id="KW-1133">Transmembrane helix</keyword>
<evidence type="ECO:0000313" key="4">
    <source>
        <dbReference type="EMBL" id="KAK0482418.1"/>
    </source>
</evidence>
<evidence type="ECO:0000313" key="5">
    <source>
        <dbReference type="Proteomes" id="UP001175227"/>
    </source>
</evidence>
<reference evidence="4" key="1">
    <citation type="submission" date="2023-06" db="EMBL/GenBank/DDBJ databases">
        <authorList>
            <consortium name="Lawrence Berkeley National Laboratory"/>
            <person name="Ahrendt S."/>
            <person name="Sahu N."/>
            <person name="Indic B."/>
            <person name="Wong-Bajracharya J."/>
            <person name="Merenyi Z."/>
            <person name="Ke H.-M."/>
            <person name="Monk M."/>
            <person name="Kocsube S."/>
            <person name="Drula E."/>
            <person name="Lipzen A."/>
            <person name="Balint B."/>
            <person name="Henrissat B."/>
            <person name="Andreopoulos B."/>
            <person name="Martin F.M."/>
            <person name="Harder C.B."/>
            <person name="Rigling D."/>
            <person name="Ford K.L."/>
            <person name="Foster G.D."/>
            <person name="Pangilinan J."/>
            <person name="Papanicolaou A."/>
            <person name="Barry K."/>
            <person name="LaButti K."/>
            <person name="Viragh M."/>
            <person name="Koriabine M."/>
            <person name="Yan M."/>
            <person name="Riley R."/>
            <person name="Champramary S."/>
            <person name="Plett K.L."/>
            <person name="Tsai I.J."/>
            <person name="Slot J."/>
            <person name="Sipos G."/>
            <person name="Plett J."/>
            <person name="Nagy L.G."/>
            <person name="Grigoriev I.V."/>
        </authorList>
    </citation>
    <scope>NUCLEOTIDE SEQUENCE</scope>
    <source>
        <strain evidence="4">ICMP 16352</strain>
    </source>
</reference>
<feature type="compositionally biased region" description="Low complexity" evidence="1">
    <location>
        <begin position="507"/>
        <end position="518"/>
    </location>
</feature>
<evidence type="ECO:0000256" key="2">
    <source>
        <dbReference type="SAM" id="Phobius"/>
    </source>
</evidence>
<feature type="compositionally biased region" description="Polar residues" evidence="1">
    <location>
        <begin position="404"/>
        <end position="421"/>
    </location>
</feature>
<evidence type="ECO:0000256" key="1">
    <source>
        <dbReference type="SAM" id="MobiDB-lite"/>
    </source>
</evidence>
<feature type="region of interest" description="Disordered" evidence="1">
    <location>
        <begin position="270"/>
        <end position="309"/>
    </location>
</feature>
<feature type="signal peptide" evidence="3">
    <location>
        <begin position="1"/>
        <end position="18"/>
    </location>
</feature>
<feature type="chain" id="PRO_5041469932" description="Dystroglycan-type cadherin-like domain-containing protein" evidence="3">
    <location>
        <begin position="19"/>
        <end position="561"/>
    </location>
</feature>
<accession>A0AA39PDT6</accession>
<feature type="compositionally biased region" description="Low complexity" evidence="1">
    <location>
        <begin position="437"/>
        <end position="446"/>
    </location>
</feature>
<sequence length="561" mass="59429">MKKFVLFAIWMMVKGTMAEGGDLGARGLAQPALLERQATLSSATTTASSASPSSTPFLVFVSTSSLTTCTAGSVLWVYRGPQSPLTLTVTNINVTQSGSSSVTTSSSSTVSRSPITDLAARAVPTYLTVSTGDDNSNTSGGDIVKIITTSADPADDLFTWDKVNVPQGWYTIWASMDAYPDFNQTTSSAFFISNGSDVSCLLGSGGSSSSSSSIAMSSSTTSLSPTAIVGAVSSVNKGAIAGGVVGGVALLAAVLAALLYFLCASQRRRRTSTHDHPDGGNVGRWGTLGSFDSTHSSKSHPTKSTKQKAKTYNGVGVVGTGGYPSEANSRVERHHSQAGSLGPIVSYGHAVTESPVSEQGFNPYAPYEDKYPARFPASLSDENGEELVMTPTVGYSPRLPHAGRQSTSSIDSYVLNNNFSRPRSRDQAQRMPPSPEVYPESPSTSSMVPTESRRFSSPVLPVDDGVFVGYQQQQQQQSLRQTPRRMPRKPVPSYNPSDLPEPLPAHLHSSMTSLSHTPSPAHSVHSLILTEDVHQLIHKGSFSDGRPVHVLMPDLPPPQRN</sequence>
<dbReference type="AlphaFoldDB" id="A0AA39PDT6"/>
<dbReference type="EMBL" id="JAUEPR010000007">
    <property type="protein sequence ID" value="KAK0482418.1"/>
    <property type="molecule type" value="Genomic_DNA"/>
</dbReference>
<keyword evidence="2" id="KW-0472">Membrane</keyword>
<feature type="compositionally biased region" description="Basic residues" evidence="1">
    <location>
        <begin position="297"/>
        <end position="309"/>
    </location>
</feature>
<gene>
    <name evidence="4" type="ORF">IW261DRAFT_1467705</name>
</gene>
<organism evidence="4 5">
    <name type="scientific">Armillaria novae-zelandiae</name>
    <dbReference type="NCBI Taxonomy" id="153914"/>
    <lineage>
        <taxon>Eukaryota</taxon>
        <taxon>Fungi</taxon>
        <taxon>Dikarya</taxon>
        <taxon>Basidiomycota</taxon>
        <taxon>Agaricomycotina</taxon>
        <taxon>Agaricomycetes</taxon>
        <taxon>Agaricomycetidae</taxon>
        <taxon>Agaricales</taxon>
        <taxon>Marasmiineae</taxon>
        <taxon>Physalacriaceae</taxon>
        <taxon>Armillaria</taxon>
    </lineage>
</organism>
<dbReference type="Proteomes" id="UP001175227">
    <property type="component" value="Unassembled WGS sequence"/>
</dbReference>